<feature type="coiled-coil region" evidence="1">
    <location>
        <begin position="114"/>
        <end position="141"/>
    </location>
</feature>
<dbReference type="PANTHER" id="PTHR43252">
    <property type="entry name" value="TRANSCRIPTIONAL REGULATOR YQJI"/>
    <property type="match status" value="1"/>
</dbReference>
<evidence type="ECO:0000259" key="2">
    <source>
        <dbReference type="Pfam" id="PF03551"/>
    </source>
</evidence>
<dbReference type="Gene3D" id="6.10.140.190">
    <property type="match status" value="1"/>
</dbReference>
<feature type="domain" description="Transcription regulator PadR N-terminal" evidence="2">
    <location>
        <begin position="9"/>
        <end position="82"/>
    </location>
</feature>
<protein>
    <submittedName>
        <fullName evidence="4">PadR family transcriptional regulator</fullName>
    </submittedName>
</protein>
<proteinExistence type="predicted"/>
<dbReference type="EMBL" id="BAAAZR010000002">
    <property type="protein sequence ID" value="GAA3801134.1"/>
    <property type="molecule type" value="Genomic_DNA"/>
</dbReference>
<accession>A0ABP7HSA5</accession>
<evidence type="ECO:0000259" key="3">
    <source>
        <dbReference type="Pfam" id="PF10400"/>
    </source>
</evidence>
<dbReference type="SUPFAM" id="SSF46785">
    <property type="entry name" value="Winged helix' DNA-binding domain"/>
    <property type="match status" value="1"/>
</dbReference>
<comment type="caution">
    <text evidence="4">The sequence shown here is derived from an EMBL/GenBank/DDBJ whole genome shotgun (WGS) entry which is preliminary data.</text>
</comment>
<sequence length="180" mass="20443">MTSTLGFAIMAVLARGARTGYELATAMSRPLGYFWTAGHSQIHVDLQKLLAADLVRFEAEHGPGPQGRKVYHLTPQGREALRDWVTEPPRSRPERDELVLKSYASWLADPEQVAELFRERLAEHEARIAEYERQQADFEDVPAADRPAFGNYATLWCGLSYERHRAAWCRWMIEQLGAGS</sequence>
<dbReference type="InterPro" id="IPR036390">
    <property type="entry name" value="WH_DNA-bd_sf"/>
</dbReference>
<dbReference type="Proteomes" id="UP001500888">
    <property type="component" value="Unassembled WGS sequence"/>
</dbReference>
<dbReference type="Pfam" id="PF03551">
    <property type="entry name" value="PadR"/>
    <property type="match status" value="1"/>
</dbReference>
<keyword evidence="5" id="KW-1185">Reference proteome</keyword>
<name>A0ABP7HSA5_9ACTN</name>
<dbReference type="RefSeq" id="WP_344937249.1">
    <property type="nucleotide sequence ID" value="NZ_BAAAZR010000002.1"/>
</dbReference>
<dbReference type="PANTHER" id="PTHR43252:SF4">
    <property type="entry name" value="TRANSCRIPTIONAL REGULATORY PROTEIN"/>
    <property type="match status" value="1"/>
</dbReference>
<dbReference type="Gene3D" id="1.10.10.10">
    <property type="entry name" value="Winged helix-like DNA-binding domain superfamily/Winged helix DNA-binding domain"/>
    <property type="match status" value="1"/>
</dbReference>
<reference evidence="5" key="1">
    <citation type="journal article" date="2019" name="Int. J. Syst. Evol. Microbiol.">
        <title>The Global Catalogue of Microorganisms (GCM) 10K type strain sequencing project: providing services to taxonomists for standard genome sequencing and annotation.</title>
        <authorList>
            <consortium name="The Broad Institute Genomics Platform"/>
            <consortium name="The Broad Institute Genome Sequencing Center for Infectious Disease"/>
            <person name="Wu L."/>
            <person name="Ma J."/>
        </authorList>
    </citation>
    <scope>NUCLEOTIDE SEQUENCE [LARGE SCALE GENOMIC DNA]</scope>
    <source>
        <strain evidence="5">JCM 16908</strain>
    </source>
</reference>
<dbReference type="Pfam" id="PF10400">
    <property type="entry name" value="Vir_act_alpha_C"/>
    <property type="match status" value="1"/>
</dbReference>
<dbReference type="InterPro" id="IPR005149">
    <property type="entry name" value="Tscrpt_reg_PadR_N"/>
</dbReference>
<organism evidence="4 5">
    <name type="scientific">Sphaerisporangium flaviroseum</name>
    <dbReference type="NCBI Taxonomy" id="509199"/>
    <lineage>
        <taxon>Bacteria</taxon>
        <taxon>Bacillati</taxon>
        <taxon>Actinomycetota</taxon>
        <taxon>Actinomycetes</taxon>
        <taxon>Streptosporangiales</taxon>
        <taxon>Streptosporangiaceae</taxon>
        <taxon>Sphaerisporangium</taxon>
    </lineage>
</organism>
<gene>
    <name evidence="4" type="ORF">GCM10022226_21010</name>
</gene>
<feature type="domain" description="Transcription regulator PadR C-terminal" evidence="3">
    <location>
        <begin position="95"/>
        <end position="176"/>
    </location>
</feature>
<evidence type="ECO:0000256" key="1">
    <source>
        <dbReference type="SAM" id="Coils"/>
    </source>
</evidence>
<dbReference type="InterPro" id="IPR018309">
    <property type="entry name" value="Tscrpt_reg_PadR_C"/>
</dbReference>
<keyword evidence="1" id="KW-0175">Coiled coil</keyword>
<dbReference type="InterPro" id="IPR036388">
    <property type="entry name" value="WH-like_DNA-bd_sf"/>
</dbReference>
<evidence type="ECO:0000313" key="4">
    <source>
        <dbReference type="EMBL" id="GAA3801134.1"/>
    </source>
</evidence>
<evidence type="ECO:0000313" key="5">
    <source>
        <dbReference type="Proteomes" id="UP001500888"/>
    </source>
</evidence>